<dbReference type="Pfam" id="PF06245">
    <property type="entry name" value="DUF1015"/>
    <property type="match status" value="1"/>
</dbReference>
<keyword evidence="2" id="KW-1185">Reference proteome</keyword>
<name>A0A7X2N0V6_9CLOT</name>
<organism evidence="1 2">
    <name type="scientific">Inconstantimicrobium porci</name>
    <dbReference type="NCBI Taxonomy" id="2652291"/>
    <lineage>
        <taxon>Bacteria</taxon>
        <taxon>Bacillati</taxon>
        <taxon>Bacillota</taxon>
        <taxon>Clostridia</taxon>
        <taxon>Eubacteriales</taxon>
        <taxon>Clostridiaceae</taxon>
        <taxon>Inconstantimicrobium</taxon>
    </lineage>
</organism>
<dbReference type="AlphaFoldDB" id="A0A7X2N0V6"/>
<gene>
    <name evidence="1" type="ORF">FYJ33_15245</name>
</gene>
<dbReference type="InterPro" id="IPR008323">
    <property type="entry name" value="UCP033563"/>
</dbReference>
<proteinExistence type="predicted"/>
<protein>
    <submittedName>
        <fullName evidence="1">DUF1015 domain-containing protein</fullName>
    </submittedName>
</protein>
<sequence>MNINAIKESFINVSGNIYDSEFINLANVEHNQIHLDDRTLFLDEAEKSVLNKDKIENYDNTIYVYRYKDAYGIICDLPIEEYNNGNVRCHELVLSDTIQGMLSNLHGYNCEVAPVLLAHKKSIDYQKIINSGKYTKRFEFKDLDMYVFCGDAADEIIKQFSDVKNLYVADGHHRLYTTSLCGFKSSVLSCVVSFDYLNIMPIHRIIPDVKENEFNKAKEFICRRFDVLPGETPLCKGRIRINYRNESFVVKLIELNSDAFWNNDVYRLNTQIISQAFRIFNTDRLSYASDSELKGEDYSLSQNDVLIETYPVDKDEFIESIDKKCIMPPKSTWFTPKFPSFLVFKKYQ</sequence>
<evidence type="ECO:0000313" key="2">
    <source>
        <dbReference type="Proteomes" id="UP000460287"/>
    </source>
</evidence>
<evidence type="ECO:0000313" key="1">
    <source>
        <dbReference type="EMBL" id="MSR92681.1"/>
    </source>
</evidence>
<dbReference type="Proteomes" id="UP000460287">
    <property type="component" value="Unassembled WGS sequence"/>
</dbReference>
<dbReference type="EMBL" id="VULX01000046">
    <property type="protein sequence ID" value="MSR92681.1"/>
    <property type="molecule type" value="Genomic_DNA"/>
</dbReference>
<dbReference type="RefSeq" id="WP_154532802.1">
    <property type="nucleotide sequence ID" value="NZ_JAQXTV010000125.1"/>
</dbReference>
<dbReference type="PANTHER" id="PTHR36454">
    <property type="entry name" value="LMO2823 PROTEIN"/>
    <property type="match status" value="1"/>
</dbReference>
<accession>A0A7X2N0V6</accession>
<reference evidence="1 2" key="1">
    <citation type="submission" date="2019-08" db="EMBL/GenBank/DDBJ databases">
        <title>In-depth cultivation of the pig gut microbiome towards novel bacterial diversity and tailored functional studies.</title>
        <authorList>
            <person name="Wylensek D."/>
            <person name="Hitch T.C.A."/>
            <person name="Clavel T."/>
        </authorList>
    </citation>
    <scope>NUCLEOTIDE SEQUENCE [LARGE SCALE GENOMIC DNA]</scope>
    <source>
        <strain evidence="1 2">WCA-383-APC-5B</strain>
    </source>
</reference>
<comment type="caution">
    <text evidence="1">The sequence shown here is derived from an EMBL/GenBank/DDBJ whole genome shotgun (WGS) entry which is preliminary data.</text>
</comment>
<dbReference type="PANTHER" id="PTHR36454:SF1">
    <property type="entry name" value="DUF1015 DOMAIN-CONTAINING PROTEIN"/>
    <property type="match status" value="1"/>
</dbReference>